<feature type="compositionally biased region" description="Basic and acidic residues" evidence="1">
    <location>
        <begin position="332"/>
        <end position="344"/>
    </location>
</feature>
<evidence type="ECO:0000313" key="3">
    <source>
        <dbReference type="EMBL" id="MCC3271265.1"/>
    </source>
</evidence>
<feature type="region of interest" description="Disordered" evidence="1">
    <location>
        <begin position="385"/>
        <end position="422"/>
    </location>
</feature>
<feature type="compositionally biased region" description="Basic and acidic residues" evidence="1">
    <location>
        <begin position="128"/>
        <end position="148"/>
    </location>
</feature>
<proteinExistence type="predicted"/>
<evidence type="ECO:0000256" key="1">
    <source>
        <dbReference type="SAM" id="MobiDB-lite"/>
    </source>
</evidence>
<feature type="region of interest" description="Disordered" evidence="1">
    <location>
        <begin position="1"/>
        <end position="270"/>
    </location>
</feature>
<accession>A0A9X1M5I0</accession>
<sequence length="502" mass="51949">MTNGPESAEAPRRSRRAADAPVDSPAGPRERESQQRARDREALRAYKALAETPERSDSGTAPPTRRQLRLQQQQRAAAANTRSSAPAALGGNDAVAPVPEATSVPEPSKPAAAATSADAAPLRRERRRQPAADAAREQASEGRTRAETGPDASARGGSAQEAVSAKPVHAGEKTDSPKTPGKPAHGVESRRRARNAGAGSAAPAADGPETESPAAPTAEAQTPEAQTPEAQTPEAQTRSAREGKGRPGTAKPAKGAAGGETAGDPNADIAGMTVEQALAAREALEGQARNQIAAMEAMQADDPHAVDLELLAQQKALAERAKVLNRRTEAMQKLSRENEERRPSSNDPSTAHNLAMVTPLEFVKVPGMEHPVMKAPPTSHVPIVTSSTPKADAPPARSLPVVPGKAPTRQPAGAPRRTADAADVRHSRILARADALVNPPLASEEAARPVGARNAFGLDPLDVMTAGLGRTRKLRFAVFGVAGLGTLALIVGVLMIVGGLGG</sequence>
<keyword evidence="2" id="KW-0812">Transmembrane</keyword>
<protein>
    <submittedName>
        <fullName evidence="3">Uncharacterized protein</fullName>
    </submittedName>
</protein>
<gene>
    <name evidence="3" type="ORF">LJ755_00785</name>
    <name evidence="4" type="ORF">MUK71_09900</name>
</gene>
<dbReference type="RefSeq" id="WP_227927679.1">
    <property type="nucleotide sequence ID" value="NZ_CP094984.1"/>
</dbReference>
<dbReference type="EMBL" id="JAJFZT010000001">
    <property type="protein sequence ID" value="MCC3271265.1"/>
    <property type="molecule type" value="Genomic_DNA"/>
</dbReference>
<evidence type="ECO:0000313" key="5">
    <source>
        <dbReference type="Proteomes" id="UP000829758"/>
    </source>
</evidence>
<evidence type="ECO:0000313" key="4">
    <source>
        <dbReference type="EMBL" id="UON90948.1"/>
    </source>
</evidence>
<dbReference type="AlphaFoldDB" id="A0A9X1M5I0"/>
<organism evidence="3 6">
    <name type="scientific">Arthrobacter zhangbolii</name>
    <dbReference type="NCBI Taxonomy" id="2886936"/>
    <lineage>
        <taxon>Bacteria</taxon>
        <taxon>Bacillati</taxon>
        <taxon>Actinomycetota</taxon>
        <taxon>Actinomycetes</taxon>
        <taxon>Micrococcales</taxon>
        <taxon>Micrococcaceae</taxon>
        <taxon>Arthrobacter</taxon>
    </lineage>
</organism>
<feature type="compositionally biased region" description="Basic and acidic residues" evidence="1">
    <location>
        <begin position="28"/>
        <end position="44"/>
    </location>
</feature>
<keyword evidence="2" id="KW-1133">Transmembrane helix</keyword>
<feature type="transmembrane region" description="Helical" evidence="2">
    <location>
        <begin position="476"/>
        <end position="500"/>
    </location>
</feature>
<dbReference type="Proteomes" id="UP001155145">
    <property type="component" value="Unassembled WGS sequence"/>
</dbReference>
<feature type="compositionally biased region" description="Low complexity" evidence="1">
    <location>
        <begin position="195"/>
        <end position="237"/>
    </location>
</feature>
<keyword evidence="2" id="KW-0472">Membrane</keyword>
<dbReference type="EMBL" id="CP094984">
    <property type="protein sequence ID" value="UON90948.1"/>
    <property type="molecule type" value="Genomic_DNA"/>
</dbReference>
<feature type="region of interest" description="Disordered" evidence="1">
    <location>
        <begin position="332"/>
        <end position="352"/>
    </location>
</feature>
<name>A0A9X1M5I0_9MICC</name>
<reference evidence="3" key="1">
    <citation type="submission" date="2021-10" db="EMBL/GenBank/DDBJ databases">
        <title>Novel species in genus Arthrobacter.</title>
        <authorList>
            <person name="Liu Y."/>
        </authorList>
    </citation>
    <scope>NUCLEOTIDE SEQUENCE</scope>
    <source>
        <strain evidence="5">zg-Y462</strain>
        <strain evidence="3">Zg-Y462</strain>
    </source>
</reference>
<dbReference type="Proteomes" id="UP000829758">
    <property type="component" value="Chromosome"/>
</dbReference>
<feature type="compositionally biased region" description="Basic and acidic residues" evidence="1">
    <location>
        <begin position="9"/>
        <end position="18"/>
    </location>
</feature>
<feature type="compositionally biased region" description="Low complexity" evidence="1">
    <location>
        <begin position="111"/>
        <end position="120"/>
    </location>
</feature>
<evidence type="ECO:0000256" key="2">
    <source>
        <dbReference type="SAM" id="Phobius"/>
    </source>
</evidence>
<evidence type="ECO:0000313" key="6">
    <source>
        <dbReference type="Proteomes" id="UP001155145"/>
    </source>
</evidence>
<keyword evidence="5" id="KW-1185">Reference proteome</keyword>
<feature type="compositionally biased region" description="Low complexity" evidence="1">
    <location>
        <begin position="61"/>
        <end position="89"/>
    </location>
</feature>